<feature type="compositionally biased region" description="Polar residues" evidence="1">
    <location>
        <begin position="164"/>
        <end position="184"/>
    </location>
</feature>
<reference evidence="3" key="1">
    <citation type="journal article" date="2019" name="Curr. Biol.">
        <title>Genome Sequence of Striga asiatica Provides Insight into the Evolution of Plant Parasitism.</title>
        <authorList>
            <person name="Yoshida S."/>
            <person name="Kim S."/>
            <person name="Wafula E.K."/>
            <person name="Tanskanen J."/>
            <person name="Kim Y.M."/>
            <person name="Honaas L."/>
            <person name="Yang Z."/>
            <person name="Spallek T."/>
            <person name="Conn C.E."/>
            <person name="Ichihashi Y."/>
            <person name="Cheong K."/>
            <person name="Cui S."/>
            <person name="Der J.P."/>
            <person name="Gundlach H."/>
            <person name="Jiao Y."/>
            <person name="Hori C."/>
            <person name="Ishida J.K."/>
            <person name="Kasahara H."/>
            <person name="Kiba T."/>
            <person name="Kim M.S."/>
            <person name="Koo N."/>
            <person name="Laohavisit A."/>
            <person name="Lee Y.H."/>
            <person name="Lumba S."/>
            <person name="McCourt P."/>
            <person name="Mortimer J.C."/>
            <person name="Mutuku J.M."/>
            <person name="Nomura T."/>
            <person name="Sasaki-Sekimoto Y."/>
            <person name="Seto Y."/>
            <person name="Wang Y."/>
            <person name="Wakatake T."/>
            <person name="Sakakibara H."/>
            <person name="Demura T."/>
            <person name="Yamaguchi S."/>
            <person name="Yoneyama K."/>
            <person name="Manabe R.I."/>
            <person name="Nelson D.C."/>
            <person name="Schulman A.H."/>
            <person name="Timko M.P."/>
            <person name="dePamphilis C.W."/>
            <person name="Choi D."/>
            <person name="Shirasu K."/>
        </authorList>
    </citation>
    <scope>NUCLEOTIDE SEQUENCE [LARGE SCALE GENOMIC DNA]</scope>
    <source>
        <strain evidence="3">cv. UVA1</strain>
    </source>
</reference>
<protein>
    <submittedName>
        <fullName evidence="2">ABC-transporter ATP-binding protein</fullName>
    </submittedName>
</protein>
<feature type="compositionally biased region" description="Polar residues" evidence="1">
    <location>
        <begin position="107"/>
        <end position="120"/>
    </location>
</feature>
<keyword evidence="2" id="KW-0067">ATP-binding</keyword>
<feature type="compositionally biased region" description="Acidic residues" evidence="1">
    <location>
        <begin position="259"/>
        <end position="268"/>
    </location>
</feature>
<accession>A0A5A7R5P6</accession>
<dbReference type="Proteomes" id="UP000325081">
    <property type="component" value="Unassembled WGS sequence"/>
</dbReference>
<feature type="compositionally biased region" description="Basic and acidic residues" evidence="1">
    <location>
        <begin position="219"/>
        <end position="229"/>
    </location>
</feature>
<dbReference type="EMBL" id="BKCP01010514">
    <property type="protein sequence ID" value="GER52732.1"/>
    <property type="molecule type" value="Genomic_DNA"/>
</dbReference>
<feature type="compositionally biased region" description="Basic and acidic residues" evidence="1">
    <location>
        <begin position="121"/>
        <end position="130"/>
    </location>
</feature>
<keyword evidence="3" id="KW-1185">Reference proteome</keyword>
<name>A0A5A7R5P6_STRAF</name>
<evidence type="ECO:0000256" key="1">
    <source>
        <dbReference type="SAM" id="MobiDB-lite"/>
    </source>
</evidence>
<sequence length="268" mass="31140">MRVILLLALYDSIVVARLIWFSTIPVKVYFNVHNMADNMKRFFKTIMDGGRPTLERKKKMNTGSTLQQPHEIWKQIRQKEKLMHYKKSKPQLTNYDPWKKPNKEKINPTSSTIKSQAQETDTTHQEETKTQIHKKNNQANHIHTERRKIYNHESVSLHRRAKRNSTTWNTGSSRLRSGDNQSVRNGVVLVQKEAFRIPQHSMDDRDKQAEAHANGQAVERPRDPEGHDGDQDDAQNHGPIADVVAPNQERIFPEKVEDQPEEVDEADE</sequence>
<feature type="compositionally biased region" description="Basic and acidic residues" evidence="1">
    <location>
        <begin position="201"/>
        <end position="210"/>
    </location>
</feature>
<dbReference type="AlphaFoldDB" id="A0A5A7R5P6"/>
<dbReference type="GO" id="GO:0005524">
    <property type="term" value="F:ATP binding"/>
    <property type="evidence" value="ECO:0007669"/>
    <property type="project" value="UniProtKB-KW"/>
</dbReference>
<organism evidence="2 3">
    <name type="scientific">Striga asiatica</name>
    <name type="common">Asiatic witchweed</name>
    <name type="synonym">Buchnera asiatica</name>
    <dbReference type="NCBI Taxonomy" id="4170"/>
    <lineage>
        <taxon>Eukaryota</taxon>
        <taxon>Viridiplantae</taxon>
        <taxon>Streptophyta</taxon>
        <taxon>Embryophyta</taxon>
        <taxon>Tracheophyta</taxon>
        <taxon>Spermatophyta</taxon>
        <taxon>Magnoliopsida</taxon>
        <taxon>eudicotyledons</taxon>
        <taxon>Gunneridae</taxon>
        <taxon>Pentapetalae</taxon>
        <taxon>asterids</taxon>
        <taxon>lamiids</taxon>
        <taxon>Lamiales</taxon>
        <taxon>Orobanchaceae</taxon>
        <taxon>Buchnereae</taxon>
        <taxon>Striga</taxon>
    </lineage>
</organism>
<feature type="compositionally biased region" description="Basic and acidic residues" evidence="1">
    <location>
        <begin position="97"/>
        <end position="106"/>
    </location>
</feature>
<gene>
    <name evidence="2" type="ORF">STAS_30213</name>
</gene>
<proteinExistence type="predicted"/>
<feature type="region of interest" description="Disordered" evidence="1">
    <location>
        <begin position="91"/>
        <end position="268"/>
    </location>
</feature>
<comment type="caution">
    <text evidence="2">The sequence shown here is derived from an EMBL/GenBank/DDBJ whole genome shotgun (WGS) entry which is preliminary data.</text>
</comment>
<evidence type="ECO:0000313" key="3">
    <source>
        <dbReference type="Proteomes" id="UP000325081"/>
    </source>
</evidence>
<keyword evidence="2" id="KW-0547">Nucleotide-binding</keyword>
<evidence type="ECO:0000313" key="2">
    <source>
        <dbReference type="EMBL" id="GER52732.1"/>
    </source>
</evidence>